<feature type="transmembrane region" description="Helical" evidence="7">
    <location>
        <begin position="253"/>
        <end position="274"/>
    </location>
</feature>
<feature type="transmembrane region" description="Helical" evidence="7">
    <location>
        <begin position="79"/>
        <end position="106"/>
    </location>
</feature>
<keyword evidence="6 7" id="KW-0472">Membrane</keyword>
<keyword evidence="9" id="KW-1185">Reference proteome</keyword>
<evidence type="ECO:0000256" key="4">
    <source>
        <dbReference type="ARBA" id="ARBA00022692"/>
    </source>
</evidence>
<feature type="transmembrane region" description="Helical" evidence="7">
    <location>
        <begin position="280"/>
        <end position="300"/>
    </location>
</feature>
<dbReference type="GO" id="GO:0005886">
    <property type="term" value="C:plasma membrane"/>
    <property type="evidence" value="ECO:0007669"/>
    <property type="project" value="UniProtKB-SubCell"/>
</dbReference>
<comment type="subcellular location">
    <subcellularLocation>
        <location evidence="1">Cell membrane</location>
        <topology evidence="1">Multi-pass membrane protein</topology>
    </subcellularLocation>
</comment>
<keyword evidence="5 7" id="KW-1133">Transmembrane helix</keyword>
<feature type="transmembrane region" description="Helical" evidence="7">
    <location>
        <begin position="199"/>
        <end position="232"/>
    </location>
</feature>
<dbReference type="EMBL" id="JADOUF010000001">
    <property type="protein sequence ID" value="MBG6141731.1"/>
    <property type="molecule type" value="Genomic_DNA"/>
</dbReference>
<dbReference type="InterPro" id="IPR018383">
    <property type="entry name" value="UPF0324_pro"/>
</dbReference>
<feature type="transmembrane region" description="Helical" evidence="7">
    <location>
        <begin position="12"/>
        <end position="33"/>
    </location>
</feature>
<dbReference type="PANTHER" id="PTHR30106">
    <property type="entry name" value="INNER MEMBRANE PROTEIN YEIH-RELATED"/>
    <property type="match status" value="1"/>
</dbReference>
<evidence type="ECO:0000256" key="5">
    <source>
        <dbReference type="ARBA" id="ARBA00022989"/>
    </source>
</evidence>
<feature type="transmembrane region" description="Helical" evidence="7">
    <location>
        <begin position="312"/>
        <end position="334"/>
    </location>
</feature>
<dbReference type="Pfam" id="PF03601">
    <property type="entry name" value="Cons_hypoth698"/>
    <property type="match status" value="1"/>
</dbReference>
<proteinExistence type="inferred from homology"/>
<comment type="similarity">
    <text evidence="2">Belongs to the UPF0324 family.</text>
</comment>
<evidence type="ECO:0000256" key="3">
    <source>
        <dbReference type="ARBA" id="ARBA00022475"/>
    </source>
</evidence>
<evidence type="ECO:0000256" key="7">
    <source>
        <dbReference type="SAM" id="Phobius"/>
    </source>
</evidence>
<feature type="transmembrane region" description="Helical" evidence="7">
    <location>
        <begin position="160"/>
        <end position="179"/>
    </location>
</feature>
<evidence type="ECO:0000256" key="1">
    <source>
        <dbReference type="ARBA" id="ARBA00004651"/>
    </source>
</evidence>
<protein>
    <submittedName>
        <fullName evidence="8">Putative integral membrane protein (TIGR00698 family)</fullName>
    </submittedName>
</protein>
<sequence>MATDSIETPTRTPVSVLPGLAVVACGVTLAVIANKLLPAVSALTVAVLLGAVAANAHLLRPSFAPGLKLASRRLLRIGVALLGLKLVFGEVLALGPGVLALVVVAVGVTFVGTRWLGRLLGVGEGLSLLVATGFSICGASAVVAMNGVREQDEEDVAKALGLVTLCGTIAMFTLPALFHPTGLSAAGYGIWAGGSVHEVAQVVAAAAPVSGALAVAVAVKLTRVVLLAPMLAVVSVAERRRHAAAPVGERPPVVPLFVVGFLLMAVLRSVHVLPAPVLDAATFVDGLLLAAGMFALGTAVRLRSLLRSGLPVLALGLLSSALIAGLVLAGATLLT</sequence>
<comment type="caution">
    <text evidence="8">The sequence shown here is derived from an EMBL/GenBank/DDBJ whole genome shotgun (WGS) entry which is preliminary data.</text>
</comment>
<evidence type="ECO:0000256" key="6">
    <source>
        <dbReference type="ARBA" id="ARBA00023136"/>
    </source>
</evidence>
<dbReference type="PANTHER" id="PTHR30106:SF2">
    <property type="entry name" value="UPF0324 INNER MEMBRANE PROTEIN YEIH"/>
    <property type="match status" value="1"/>
</dbReference>
<feature type="transmembrane region" description="Helical" evidence="7">
    <location>
        <begin position="39"/>
        <end position="58"/>
    </location>
</feature>
<organism evidence="8 9">
    <name type="scientific">Longispora fulva</name>
    <dbReference type="NCBI Taxonomy" id="619741"/>
    <lineage>
        <taxon>Bacteria</taxon>
        <taxon>Bacillati</taxon>
        <taxon>Actinomycetota</taxon>
        <taxon>Actinomycetes</taxon>
        <taxon>Micromonosporales</taxon>
        <taxon>Micromonosporaceae</taxon>
        <taxon>Longispora</taxon>
    </lineage>
</organism>
<evidence type="ECO:0000313" key="9">
    <source>
        <dbReference type="Proteomes" id="UP000622552"/>
    </source>
</evidence>
<evidence type="ECO:0000313" key="8">
    <source>
        <dbReference type="EMBL" id="MBG6141731.1"/>
    </source>
</evidence>
<evidence type="ECO:0000256" key="2">
    <source>
        <dbReference type="ARBA" id="ARBA00007977"/>
    </source>
</evidence>
<gene>
    <name evidence="8" type="ORF">IW245_007925</name>
</gene>
<dbReference type="Proteomes" id="UP000622552">
    <property type="component" value="Unassembled WGS sequence"/>
</dbReference>
<name>A0A8J7GNH7_9ACTN</name>
<keyword evidence="4 7" id="KW-0812">Transmembrane</keyword>
<keyword evidence="3" id="KW-1003">Cell membrane</keyword>
<feature type="transmembrane region" description="Helical" evidence="7">
    <location>
        <begin position="126"/>
        <end position="148"/>
    </location>
</feature>
<accession>A0A8J7GNH7</accession>
<dbReference type="AlphaFoldDB" id="A0A8J7GNH7"/>
<reference evidence="8" key="1">
    <citation type="submission" date="2020-11" db="EMBL/GenBank/DDBJ databases">
        <title>Sequencing the genomes of 1000 actinobacteria strains.</title>
        <authorList>
            <person name="Klenk H.-P."/>
        </authorList>
    </citation>
    <scope>NUCLEOTIDE SEQUENCE</scope>
    <source>
        <strain evidence="8">DSM 45356</strain>
    </source>
</reference>
<dbReference type="RefSeq" id="WP_197008114.1">
    <property type="nucleotide sequence ID" value="NZ_BONS01000013.1"/>
</dbReference>